<dbReference type="InterPro" id="IPR058837">
    <property type="entry name" value="MamS_MamX_dom"/>
</dbReference>
<evidence type="ECO:0000313" key="4">
    <source>
        <dbReference type="EMBL" id="ABQ26209.1"/>
    </source>
</evidence>
<dbReference type="Pfam" id="PF26390">
    <property type="entry name" value="MamS_MamX"/>
    <property type="match status" value="1"/>
</dbReference>
<feature type="chain" id="PRO_5002682309" evidence="2">
    <location>
        <begin position="27"/>
        <end position="178"/>
    </location>
</feature>
<dbReference type="STRING" id="351605.Gura_2019"/>
<name>A5GFK4_GEOUR</name>
<dbReference type="EMBL" id="CP000698">
    <property type="protein sequence ID" value="ABQ26209.1"/>
    <property type="molecule type" value="Genomic_DNA"/>
</dbReference>
<evidence type="ECO:0000256" key="1">
    <source>
        <dbReference type="SAM" id="MobiDB-lite"/>
    </source>
</evidence>
<feature type="compositionally biased region" description="Gly residues" evidence="1">
    <location>
        <begin position="158"/>
        <end position="178"/>
    </location>
</feature>
<dbReference type="OrthoDB" id="5397952at2"/>
<sequence>MGKSRFSLIIVSVVLLHCLSNGSAFAGFGFGGYDGGASGLDFNKGYDVNTVVTVSGRVTSLPHAGEQDHLIVEVSAGSEIVNISLGPKSFWEKKDLTLHLNDDISAKGSKAQGKDGKTYLMAQKLTNKTTGAQALLRGDRGAPAWSGRTANGSMSNRPGGGMFRGGGMMRGGGGMMRH</sequence>
<feature type="domain" description="Magnetosome protein MamS/MamX" evidence="3">
    <location>
        <begin position="50"/>
        <end position="127"/>
    </location>
</feature>
<evidence type="ECO:0000256" key="2">
    <source>
        <dbReference type="SAM" id="SignalP"/>
    </source>
</evidence>
<protein>
    <submittedName>
        <fullName evidence="4">Nucleic acid binding, OB-fold, tRNA/helicase-type</fullName>
    </submittedName>
</protein>
<dbReference type="HOGENOM" id="CLU_1508546_0_0_7"/>
<accession>A5GFK4</accession>
<feature type="region of interest" description="Disordered" evidence="1">
    <location>
        <begin position="139"/>
        <end position="178"/>
    </location>
</feature>
<dbReference type="GO" id="GO:0004386">
    <property type="term" value="F:helicase activity"/>
    <property type="evidence" value="ECO:0007669"/>
    <property type="project" value="UniProtKB-KW"/>
</dbReference>
<dbReference type="RefSeq" id="WP_011938912.1">
    <property type="nucleotide sequence ID" value="NC_009483.1"/>
</dbReference>
<gene>
    <name evidence="4" type="ordered locus">Gura_2019</name>
</gene>
<evidence type="ECO:0000259" key="3">
    <source>
        <dbReference type="Pfam" id="PF26390"/>
    </source>
</evidence>
<keyword evidence="4" id="KW-0347">Helicase</keyword>
<reference evidence="4 5" key="1">
    <citation type="submission" date="2007-05" db="EMBL/GenBank/DDBJ databases">
        <title>Complete sequence of Geobacter uraniireducens Rf4.</title>
        <authorList>
            <consortium name="US DOE Joint Genome Institute"/>
            <person name="Copeland A."/>
            <person name="Lucas S."/>
            <person name="Lapidus A."/>
            <person name="Barry K."/>
            <person name="Detter J.C."/>
            <person name="Glavina del Rio T."/>
            <person name="Hammon N."/>
            <person name="Israni S."/>
            <person name="Dalin E."/>
            <person name="Tice H."/>
            <person name="Pitluck S."/>
            <person name="Chertkov O."/>
            <person name="Brettin T."/>
            <person name="Bruce D."/>
            <person name="Han C."/>
            <person name="Schmutz J."/>
            <person name="Larimer F."/>
            <person name="Land M."/>
            <person name="Hauser L."/>
            <person name="Kyrpides N."/>
            <person name="Mikhailova N."/>
            <person name="Shelobolina E."/>
            <person name="Aklujkar M."/>
            <person name="Lovley D."/>
            <person name="Richardson P."/>
        </authorList>
    </citation>
    <scope>NUCLEOTIDE SEQUENCE [LARGE SCALE GENOMIC DNA]</scope>
    <source>
        <strain evidence="4 5">Rf4</strain>
    </source>
</reference>
<keyword evidence="2" id="KW-0732">Signal</keyword>
<dbReference type="AlphaFoldDB" id="A5GFK4"/>
<proteinExistence type="predicted"/>
<keyword evidence="4" id="KW-0067">ATP-binding</keyword>
<feature type="signal peptide" evidence="2">
    <location>
        <begin position="1"/>
        <end position="26"/>
    </location>
</feature>
<evidence type="ECO:0000313" key="5">
    <source>
        <dbReference type="Proteomes" id="UP000006695"/>
    </source>
</evidence>
<organism evidence="4 5">
    <name type="scientific">Geotalea uraniireducens (strain Rf4)</name>
    <name type="common">Geobacter uraniireducens</name>
    <dbReference type="NCBI Taxonomy" id="351605"/>
    <lineage>
        <taxon>Bacteria</taxon>
        <taxon>Pseudomonadati</taxon>
        <taxon>Thermodesulfobacteriota</taxon>
        <taxon>Desulfuromonadia</taxon>
        <taxon>Geobacterales</taxon>
        <taxon>Geobacteraceae</taxon>
        <taxon>Geotalea</taxon>
    </lineage>
</organism>
<dbReference type="KEGG" id="gur:Gura_2019"/>
<keyword evidence="4" id="KW-0378">Hydrolase</keyword>
<keyword evidence="5" id="KW-1185">Reference proteome</keyword>
<dbReference type="Proteomes" id="UP000006695">
    <property type="component" value="Chromosome"/>
</dbReference>
<keyword evidence="4" id="KW-0547">Nucleotide-binding</keyword>